<comment type="caution">
    <text evidence="2">The sequence shown here is derived from an EMBL/GenBank/DDBJ whole genome shotgun (WGS) entry which is preliminary data.</text>
</comment>
<dbReference type="EMBL" id="NRRY01000043">
    <property type="protein sequence ID" value="MBK1620571.1"/>
    <property type="molecule type" value="Genomic_DNA"/>
</dbReference>
<protein>
    <submittedName>
        <fullName evidence="2">Uncharacterized protein</fullName>
    </submittedName>
</protein>
<evidence type="ECO:0000313" key="2">
    <source>
        <dbReference type="EMBL" id="MBK1620571.1"/>
    </source>
</evidence>
<organism evidence="2 3">
    <name type="scientific">Lamprobacter modestohalophilus</name>
    <dbReference type="NCBI Taxonomy" id="1064514"/>
    <lineage>
        <taxon>Bacteria</taxon>
        <taxon>Pseudomonadati</taxon>
        <taxon>Pseudomonadota</taxon>
        <taxon>Gammaproteobacteria</taxon>
        <taxon>Chromatiales</taxon>
        <taxon>Chromatiaceae</taxon>
        <taxon>Lamprobacter</taxon>
    </lineage>
</organism>
<feature type="transmembrane region" description="Helical" evidence="1">
    <location>
        <begin position="66"/>
        <end position="85"/>
    </location>
</feature>
<dbReference type="RefSeq" id="WP_200247676.1">
    <property type="nucleotide sequence ID" value="NZ_NRRY01000043.1"/>
</dbReference>
<dbReference type="Proteomes" id="UP001138768">
    <property type="component" value="Unassembled WGS sequence"/>
</dbReference>
<proteinExistence type="predicted"/>
<sequence length="91" mass="10314">MGYLENWFIGIGTFVALVVFLYFTFDIARRLLARFALRVCQMRKAPEGGFICELKRKLGGYASQSLVPRVIMLVISFGVLAFIVIEHSPKL</sequence>
<dbReference type="AlphaFoldDB" id="A0A9X0WBT7"/>
<feature type="transmembrane region" description="Helical" evidence="1">
    <location>
        <begin position="6"/>
        <end position="25"/>
    </location>
</feature>
<gene>
    <name evidence="2" type="ORF">CKO42_19485</name>
</gene>
<keyword evidence="3" id="KW-1185">Reference proteome</keyword>
<reference evidence="2 3" key="1">
    <citation type="journal article" date="2020" name="Microorganisms">
        <title>Osmotic Adaptation and Compatible Solute Biosynthesis of Phototrophic Bacteria as Revealed from Genome Analyses.</title>
        <authorList>
            <person name="Imhoff J.F."/>
            <person name="Rahn T."/>
            <person name="Kunzel S."/>
            <person name="Keller A."/>
            <person name="Neulinger S.C."/>
        </authorList>
    </citation>
    <scope>NUCLEOTIDE SEQUENCE [LARGE SCALE GENOMIC DNA]</scope>
    <source>
        <strain evidence="2 3">DSM 25653</strain>
    </source>
</reference>
<evidence type="ECO:0000313" key="3">
    <source>
        <dbReference type="Proteomes" id="UP001138768"/>
    </source>
</evidence>
<accession>A0A9X0WBT7</accession>
<evidence type="ECO:0000256" key="1">
    <source>
        <dbReference type="SAM" id="Phobius"/>
    </source>
</evidence>
<keyword evidence="1" id="KW-0812">Transmembrane</keyword>
<keyword evidence="1" id="KW-1133">Transmembrane helix</keyword>
<name>A0A9X0WBT7_9GAMM</name>
<keyword evidence="1" id="KW-0472">Membrane</keyword>